<dbReference type="SMART" id="SM00406">
    <property type="entry name" value="IGv"/>
    <property type="match status" value="3"/>
</dbReference>
<keyword evidence="8" id="KW-0393">Immunoglobulin domain</keyword>
<dbReference type="InterPro" id="IPR013783">
    <property type="entry name" value="Ig-like_fold"/>
</dbReference>
<evidence type="ECO:0000256" key="9">
    <source>
        <dbReference type="SAM" id="Phobius"/>
    </source>
</evidence>
<dbReference type="AlphaFoldDB" id="A0A9D3SNH5"/>
<dbReference type="InterPro" id="IPR036179">
    <property type="entry name" value="Ig-like_dom_sf"/>
</dbReference>
<keyword evidence="5 9" id="KW-1133">Transmembrane helix</keyword>
<feature type="domain" description="Ig-like" evidence="11">
    <location>
        <begin position="409"/>
        <end position="536"/>
    </location>
</feature>
<accession>A0A9D3SNH5</accession>
<dbReference type="SMART" id="SM00409">
    <property type="entry name" value="IG"/>
    <property type="match status" value="6"/>
</dbReference>
<dbReference type="FunFam" id="2.60.40.10:FF:000191">
    <property type="entry name" value="Immunoglobulin superfamily member 3"/>
    <property type="match status" value="1"/>
</dbReference>
<dbReference type="InterPro" id="IPR051102">
    <property type="entry name" value="IgSF_V-set/TM_domain"/>
</dbReference>
<dbReference type="GO" id="GO:0016020">
    <property type="term" value="C:membrane"/>
    <property type="evidence" value="ECO:0007669"/>
    <property type="project" value="UniProtKB-SubCell"/>
</dbReference>
<feature type="domain" description="Ig-like" evidence="11">
    <location>
        <begin position="151"/>
        <end position="247"/>
    </location>
</feature>
<keyword evidence="7" id="KW-1015">Disulfide bond</keyword>
<feature type="chain" id="PRO_5038986411" description="Ig-like domain-containing protein" evidence="10">
    <location>
        <begin position="24"/>
        <end position="874"/>
    </location>
</feature>
<dbReference type="InterPro" id="IPR003598">
    <property type="entry name" value="Ig_sub2"/>
</dbReference>
<dbReference type="EMBL" id="JAHKSW010000006">
    <property type="protein sequence ID" value="KAG7331326.1"/>
    <property type="molecule type" value="Genomic_DNA"/>
</dbReference>
<keyword evidence="4" id="KW-0677">Repeat</keyword>
<evidence type="ECO:0000259" key="11">
    <source>
        <dbReference type="PROSITE" id="PS50835"/>
    </source>
</evidence>
<feature type="domain" description="Ig-like" evidence="11">
    <location>
        <begin position="684"/>
        <end position="810"/>
    </location>
</feature>
<dbReference type="Pfam" id="PF00047">
    <property type="entry name" value="ig"/>
    <property type="match status" value="1"/>
</dbReference>
<comment type="subcellular location">
    <subcellularLocation>
        <location evidence="1">Membrane</location>
        <topology evidence="1">Single-pass membrane protein</topology>
    </subcellularLocation>
</comment>
<keyword evidence="2 9" id="KW-0812">Transmembrane</keyword>
<dbReference type="InterPro" id="IPR013151">
    <property type="entry name" value="Immunoglobulin_dom"/>
</dbReference>
<comment type="caution">
    <text evidence="12">The sequence shown here is derived from an EMBL/GenBank/DDBJ whole genome shotgun (WGS) entry which is preliminary data.</text>
</comment>
<evidence type="ECO:0000313" key="13">
    <source>
        <dbReference type="Proteomes" id="UP000824219"/>
    </source>
</evidence>
<dbReference type="PANTHER" id="PTHR12207">
    <property type="entry name" value="V-SET AND TRANSMEMBRANE DOMAIN-CONTAINING PROTEIN"/>
    <property type="match status" value="1"/>
</dbReference>
<feature type="domain" description="Ig-like" evidence="11">
    <location>
        <begin position="549"/>
        <end position="669"/>
    </location>
</feature>
<evidence type="ECO:0000256" key="8">
    <source>
        <dbReference type="ARBA" id="ARBA00023319"/>
    </source>
</evidence>
<dbReference type="SUPFAM" id="SSF48726">
    <property type="entry name" value="Immunoglobulin"/>
    <property type="match status" value="5"/>
</dbReference>
<sequence>MRKEKGALRLLILFMALAVLCESRLVKVPAGPLVRVEGQSVSIRCDVSDYEGPREQDFEWNLILDSETSVPLISTFDQTYTDPSMKDRVNSGDVSVKKLADDAVELTIQKVRASDSTIYRCSTPSTDSSVKGNYFADVELKVIGDSLKVTPAISQQTVSEGESVNLQCNITRAYTAHTSLSVTWSFRKGTSLEELLTFGPGDVLKVGKAFAQRYADGELIVGLSGGGSYGLILKGVKPQDQGVYVCTGREWTRQPGGGKGWQSILERSEEIGNVLVTPLAQSLVVSVEKNVTLRVEDTLNLTCSVAAHGLLSLGMEVTWLVKGLSSSDNQQVLLHVGRDGQVLSGSELVSMSRIQPGTFRLLLPKVQPSDSGLYSCQVKCWLPQGSGGWYQAAEKTSDPIQVLVTQLEPDFKVGLRAPKIPQFTDDPTELLCEVSNLLNMPDGSLGVTWSYAILPEDASRSVTTIASIDHLGVMVPGEMYRQQLGDGNIAVTRTDPSTFKMQLLRTQDKDMGLYSCSVAAWTRGRQGEWNKAKEIKSKPVEVRWSSKTPVLSVAADQVREASTGGSTFEMSCKVTAQNIQNPSYSVLIRFEETAGGKSRKVVSLSADSILQLEEGVVPSHADSVALEKTGPLEYRFRLNSAQVSDRGFYYCDVTAWTRDQSNTWRSGVSAESNKIQLDFTDTGPVFNVSIYSDSSQVKPGDTVKMKCFMSVHGATSNTGEVAYDIEWFQSPSHAMENGAVPLISMDHWGVVKKSRGNEGTHCSIQRTDRDTYVLNLYNVQDRDMGSYYCTAKLWHFSPDTRLWKEGQTLTSALVFLSINLPLWDSVKNPVLYGLGAALVVGLLSIVLGLIISRCCFSRNLMHTPRSKLMDLEMD</sequence>
<feature type="domain" description="Ig-like" evidence="11">
    <location>
        <begin position="278"/>
        <end position="378"/>
    </location>
</feature>
<organism evidence="12 13">
    <name type="scientific">Hemibagrus wyckioides</name>
    <dbReference type="NCBI Taxonomy" id="337641"/>
    <lineage>
        <taxon>Eukaryota</taxon>
        <taxon>Metazoa</taxon>
        <taxon>Chordata</taxon>
        <taxon>Craniata</taxon>
        <taxon>Vertebrata</taxon>
        <taxon>Euteleostomi</taxon>
        <taxon>Actinopterygii</taxon>
        <taxon>Neopterygii</taxon>
        <taxon>Teleostei</taxon>
        <taxon>Ostariophysi</taxon>
        <taxon>Siluriformes</taxon>
        <taxon>Bagridae</taxon>
        <taxon>Hemibagrus</taxon>
    </lineage>
</organism>
<protein>
    <recommendedName>
        <fullName evidence="11">Ig-like domain-containing protein</fullName>
    </recommendedName>
</protein>
<evidence type="ECO:0000256" key="3">
    <source>
        <dbReference type="ARBA" id="ARBA00022729"/>
    </source>
</evidence>
<evidence type="ECO:0000256" key="2">
    <source>
        <dbReference type="ARBA" id="ARBA00022692"/>
    </source>
</evidence>
<keyword evidence="3 10" id="KW-0732">Signal</keyword>
<evidence type="ECO:0000256" key="6">
    <source>
        <dbReference type="ARBA" id="ARBA00023136"/>
    </source>
</evidence>
<dbReference type="Gene3D" id="2.60.40.10">
    <property type="entry name" value="Immunoglobulins"/>
    <property type="match status" value="5"/>
</dbReference>
<feature type="signal peptide" evidence="10">
    <location>
        <begin position="1"/>
        <end position="23"/>
    </location>
</feature>
<keyword evidence="13" id="KW-1185">Reference proteome</keyword>
<dbReference type="OrthoDB" id="9873136at2759"/>
<dbReference type="Proteomes" id="UP000824219">
    <property type="component" value="Linkage Group LG06"/>
</dbReference>
<feature type="transmembrane region" description="Helical" evidence="9">
    <location>
        <begin position="830"/>
        <end position="851"/>
    </location>
</feature>
<evidence type="ECO:0000256" key="4">
    <source>
        <dbReference type="ARBA" id="ARBA00022737"/>
    </source>
</evidence>
<name>A0A9D3SNH5_9TELE</name>
<dbReference type="PANTHER" id="PTHR12207:SF3">
    <property type="entry name" value="PROSTAGLANDIN F2 RECEPTOR NEGATIVE REGULATOR"/>
    <property type="match status" value="1"/>
</dbReference>
<dbReference type="InterPro" id="IPR003599">
    <property type="entry name" value="Ig_sub"/>
</dbReference>
<dbReference type="Pfam" id="PF07686">
    <property type="entry name" value="V-set"/>
    <property type="match status" value="2"/>
</dbReference>
<dbReference type="PROSITE" id="PS50835">
    <property type="entry name" value="IG_LIKE"/>
    <property type="match status" value="6"/>
</dbReference>
<dbReference type="InterPro" id="IPR007110">
    <property type="entry name" value="Ig-like_dom"/>
</dbReference>
<evidence type="ECO:0000256" key="1">
    <source>
        <dbReference type="ARBA" id="ARBA00004167"/>
    </source>
</evidence>
<gene>
    <name evidence="12" type="ORF">KOW79_005295</name>
</gene>
<dbReference type="InterPro" id="IPR013106">
    <property type="entry name" value="Ig_V-set"/>
</dbReference>
<proteinExistence type="predicted"/>
<evidence type="ECO:0000256" key="10">
    <source>
        <dbReference type="SAM" id="SignalP"/>
    </source>
</evidence>
<evidence type="ECO:0000313" key="12">
    <source>
        <dbReference type="EMBL" id="KAG7331326.1"/>
    </source>
</evidence>
<keyword evidence="6 9" id="KW-0472">Membrane</keyword>
<reference evidence="12 13" key="1">
    <citation type="submission" date="2021-06" db="EMBL/GenBank/DDBJ databases">
        <title>Chromosome-level genome assembly of the red-tail catfish (Hemibagrus wyckioides).</title>
        <authorList>
            <person name="Shao F."/>
        </authorList>
    </citation>
    <scope>NUCLEOTIDE SEQUENCE [LARGE SCALE GENOMIC DNA]</scope>
    <source>
        <strain evidence="12">EC202008001</strain>
        <tissue evidence="12">Blood</tissue>
    </source>
</reference>
<feature type="domain" description="Ig-like" evidence="11">
    <location>
        <begin position="23"/>
        <end position="131"/>
    </location>
</feature>
<dbReference type="SMART" id="SM00408">
    <property type="entry name" value="IGc2"/>
    <property type="match status" value="4"/>
</dbReference>
<evidence type="ECO:0000256" key="5">
    <source>
        <dbReference type="ARBA" id="ARBA00022989"/>
    </source>
</evidence>
<evidence type="ECO:0000256" key="7">
    <source>
        <dbReference type="ARBA" id="ARBA00023157"/>
    </source>
</evidence>